<dbReference type="PANTHER" id="PTHR38097">
    <property type="match status" value="1"/>
</dbReference>
<comment type="subcellular location">
    <subcellularLocation>
        <location evidence="1">Cytoplasm</location>
        <location evidence="1">Nucleoid</location>
    </subcellularLocation>
</comment>
<evidence type="ECO:0000313" key="7">
    <source>
        <dbReference type="Proteomes" id="UP001489897"/>
    </source>
</evidence>
<reference evidence="6 7" key="1">
    <citation type="submission" date="2024-01" db="EMBL/GenBank/DDBJ databases">
        <title>The diversity of rhizobia nodulating Mimosa spp. in eleven states of Brazil covering several biomes is determined by host plant, location, and edaphic factors.</title>
        <authorList>
            <person name="Rouws L."/>
            <person name="Barauna A."/>
            <person name="Beukes C."/>
            <person name="De Faria S.M."/>
            <person name="Gross E."/>
            <person name="Dos Reis Junior F.B."/>
            <person name="Simon M."/>
            <person name="Maluk M."/>
            <person name="Odee D.W."/>
            <person name="Kenicer G."/>
            <person name="Young J.P.W."/>
            <person name="Reis V.M."/>
            <person name="Zilli J."/>
            <person name="James E.K."/>
        </authorList>
    </citation>
    <scope>NUCLEOTIDE SEQUENCE [LARGE SCALE GENOMIC DNA]</scope>
    <source>
        <strain evidence="6 7">JPY167</strain>
    </source>
</reference>
<dbReference type="Pfam" id="PF00816">
    <property type="entry name" value="Histone_HNS"/>
    <property type="match status" value="1"/>
</dbReference>
<comment type="caution">
    <text evidence="6">The sequence shown here is derived from an EMBL/GenBank/DDBJ whole genome shotgun (WGS) entry which is preliminary data.</text>
</comment>
<name>A0ABU9S2M9_9BURK</name>
<feature type="domain" description="DNA-binding protein H-NS-like C-terminal" evidence="5">
    <location>
        <begin position="56"/>
        <end position="95"/>
    </location>
</feature>
<protein>
    <submittedName>
        <fullName evidence="6">H-NS histone family protein</fullName>
    </submittedName>
</protein>
<dbReference type="EMBL" id="JAYMRV010000019">
    <property type="protein sequence ID" value="MEM5426580.1"/>
    <property type="molecule type" value="Genomic_DNA"/>
</dbReference>
<evidence type="ECO:0000256" key="4">
    <source>
        <dbReference type="ARBA" id="ARBA00023125"/>
    </source>
</evidence>
<proteinExistence type="inferred from homology"/>
<keyword evidence="3" id="KW-0963">Cytoplasm</keyword>
<organism evidence="6 7">
    <name type="scientific">Paraburkholderia ferrariae</name>
    <dbReference type="NCBI Taxonomy" id="386056"/>
    <lineage>
        <taxon>Bacteria</taxon>
        <taxon>Pseudomonadati</taxon>
        <taxon>Pseudomonadota</taxon>
        <taxon>Betaproteobacteria</taxon>
        <taxon>Burkholderiales</taxon>
        <taxon>Burkholderiaceae</taxon>
        <taxon>Paraburkholderia</taxon>
    </lineage>
</organism>
<keyword evidence="4" id="KW-0238">DNA-binding</keyword>
<keyword evidence="7" id="KW-1185">Reference proteome</keyword>
<dbReference type="Gene3D" id="4.10.430.30">
    <property type="match status" value="1"/>
</dbReference>
<dbReference type="InterPro" id="IPR027444">
    <property type="entry name" value="H-NS_C_dom"/>
</dbReference>
<gene>
    <name evidence="6" type="ORF">VSR73_37110</name>
</gene>
<evidence type="ECO:0000256" key="2">
    <source>
        <dbReference type="ARBA" id="ARBA00010610"/>
    </source>
</evidence>
<dbReference type="PANTHER" id="PTHR38097:SF2">
    <property type="entry name" value="DNA-BINDING PROTEIN STPA"/>
    <property type="match status" value="1"/>
</dbReference>
<dbReference type="Proteomes" id="UP001489897">
    <property type="component" value="Unassembled WGS sequence"/>
</dbReference>
<evidence type="ECO:0000256" key="1">
    <source>
        <dbReference type="ARBA" id="ARBA00004453"/>
    </source>
</evidence>
<evidence type="ECO:0000256" key="3">
    <source>
        <dbReference type="ARBA" id="ARBA00022490"/>
    </source>
</evidence>
<dbReference type="SUPFAM" id="SSF81273">
    <property type="entry name" value="H-NS histone-like proteins"/>
    <property type="match status" value="1"/>
</dbReference>
<accession>A0ABU9S2M9</accession>
<dbReference type="RefSeq" id="WP_069268313.1">
    <property type="nucleotide sequence ID" value="NZ_JAYMRV010000019.1"/>
</dbReference>
<dbReference type="SMART" id="SM00528">
    <property type="entry name" value="HNS"/>
    <property type="match status" value="1"/>
</dbReference>
<sequence length="111" mass="13013">MKGDTYKHLIAELQKLNRRIESARQDERQNVLREIREKMTEWDITSNELRRYRRGTYHMKPVLAKYRDPATGREWSGRGREPAWIAGKDRSLFLIESDDAPAGTLRAVRAG</sequence>
<comment type="similarity">
    <text evidence="2">Belongs to the histone-like protein H-NS family.</text>
</comment>
<evidence type="ECO:0000259" key="5">
    <source>
        <dbReference type="SMART" id="SM00528"/>
    </source>
</evidence>
<evidence type="ECO:0000313" key="6">
    <source>
        <dbReference type="EMBL" id="MEM5426580.1"/>
    </source>
</evidence>